<sequence>MGDRISGTAVRAAVLALLAGLLLAAPPTGVARAADPDPRFVTTWQGTEAVLHLYGDVDVSIDWGDGTTRTVSGVRDAVDDGPITHTFTDSASTHQVEVTGTFRRLGALDYRDFRDPPVGLLSVDEWGPTDTRTAAQAFRGAKNLGAVAEPPPTVRNMFGMFQESGFNQPIGDWDVSQVTDMSYMFSETPFNQPIGDWDVSQVTDLSWMFFRSDFNQPIGGWDVSNVTSLYATFWNSPFNQPIGRWDVSNVTDMTFTFADTPFNRALRAWDVSSVESMNRTFYGAAFNRPIGSWDVSNVTDIAVMFANSRFNQPIGSWDVSSVEFMVFTFSGARRFNQPLGDWDVSNVTDMDFMFSGARSFNQDLSDWCVTDVPRPEDFDEGATAWTEPRPIWTTCAGVDSTPPVVRFADLTGTGKLRMRAFARDNIGVDAVLVSVQDQATDRWLQGNGTWGSSFARLPANVVSPGEVRTGAWFRRLVPAGRYLVGLVAVDTSGNRSTVPRPWQVVEVTP</sequence>
<accession>A0ABZ0ZQ77</accession>
<dbReference type="Pfam" id="PF03382">
    <property type="entry name" value="DUF285"/>
    <property type="match status" value="2"/>
</dbReference>
<dbReference type="EMBL" id="CP141059">
    <property type="protein sequence ID" value="WQQ26499.1"/>
    <property type="molecule type" value="Genomic_DNA"/>
</dbReference>
<name>A0ABZ0ZQ77_9ACTN</name>
<dbReference type="InterPro" id="IPR005046">
    <property type="entry name" value="DUF285"/>
</dbReference>
<evidence type="ECO:0000313" key="2">
    <source>
        <dbReference type="EMBL" id="WQQ26499.1"/>
    </source>
</evidence>
<proteinExistence type="predicted"/>
<reference evidence="3" key="1">
    <citation type="submission" date="2023-12" db="EMBL/GenBank/DDBJ databases">
        <title>Novel species in genus Nocardioides.</title>
        <authorList>
            <person name="Zhou H."/>
        </authorList>
    </citation>
    <scope>NUCLEOTIDE SEQUENCE [LARGE SCALE GENOMIC DNA]</scope>
    <source>
        <strain evidence="3">HM61</strain>
    </source>
</reference>
<gene>
    <name evidence="2" type="ORF">SHK19_21400</name>
</gene>
<dbReference type="Proteomes" id="UP001327225">
    <property type="component" value="Chromosome"/>
</dbReference>
<evidence type="ECO:0000256" key="1">
    <source>
        <dbReference type="SAM" id="SignalP"/>
    </source>
</evidence>
<feature type="signal peptide" evidence="1">
    <location>
        <begin position="1"/>
        <end position="33"/>
    </location>
</feature>
<protein>
    <submittedName>
        <fullName evidence="2">BspA family leucine-rich repeat surface protein</fullName>
    </submittedName>
</protein>
<feature type="chain" id="PRO_5047392469" evidence="1">
    <location>
        <begin position="34"/>
        <end position="509"/>
    </location>
</feature>
<keyword evidence="3" id="KW-1185">Reference proteome</keyword>
<evidence type="ECO:0000313" key="3">
    <source>
        <dbReference type="Proteomes" id="UP001327225"/>
    </source>
</evidence>
<organism evidence="2 3">
    <name type="scientific">Nocardioides bizhenqiangii</name>
    <dbReference type="NCBI Taxonomy" id="3095076"/>
    <lineage>
        <taxon>Bacteria</taxon>
        <taxon>Bacillati</taxon>
        <taxon>Actinomycetota</taxon>
        <taxon>Actinomycetes</taxon>
        <taxon>Propionibacteriales</taxon>
        <taxon>Nocardioidaceae</taxon>
        <taxon>Nocardioides</taxon>
    </lineage>
</organism>
<keyword evidence="1" id="KW-0732">Signal</keyword>
<dbReference type="RefSeq" id="WP_322454368.1">
    <property type="nucleotide sequence ID" value="NZ_CP141059.1"/>
</dbReference>